<sequence>MNDSKMEVDISSISDILDSAVPRISEETLSAVRRESPQDASSFHNCNFRVLSQFVSITDVNFKNRSFSVFTELSLAPLHPELRQICLNVGPDVLLPNEFPEGVTGRVTVNDEDVEYIRKDPLKILGHKAEQNLHRLSHDMYDELEDCEGELLIDVPESCYVLMDEQKVIKIGIDVKVVNPRHGIHFVCSFSDDGTLENGAHMYTYRYVI</sequence>
<dbReference type="AlphaFoldDB" id="A0A183H9B6"/>
<protein>
    <submittedName>
        <fullName evidence="3">SHSP domain-containing protein</fullName>
    </submittedName>
</protein>
<dbReference type="Proteomes" id="UP000267606">
    <property type="component" value="Unassembled WGS sequence"/>
</dbReference>
<reference evidence="1 2" key="2">
    <citation type="submission" date="2018-11" db="EMBL/GenBank/DDBJ databases">
        <authorList>
            <consortium name="Pathogen Informatics"/>
        </authorList>
    </citation>
    <scope>NUCLEOTIDE SEQUENCE [LARGE SCALE GENOMIC DNA]</scope>
</reference>
<gene>
    <name evidence="1" type="ORF">OFLC_LOCUS4078</name>
</gene>
<dbReference type="GO" id="GO:0016251">
    <property type="term" value="F:RNA polymerase II general transcription initiation factor activity"/>
    <property type="evidence" value="ECO:0007669"/>
    <property type="project" value="TreeGrafter"/>
</dbReference>
<dbReference type="PANTHER" id="PTHR15137:SF9">
    <property type="entry name" value="TRANSCRIPTION INITIATION FACTOR TFIID SUBUNIT 2"/>
    <property type="match status" value="1"/>
</dbReference>
<keyword evidence="2" id="KW-1185">Reference proteome</keyword>
<proteinExistence type="predicted"/>
<dbReference type="GO" id="GO:0006367">
    <property type="term" value="P:transcription initiation at RNA polymerase II promoter"/>
    <property type="evidence" value="ECO:0007669"/>
    <property type="project" value="TreeGrafter"/>
</dbReference>
<name>A0A183H9B6_9BILA</name>
<dbReference type="GO" id="GO:0000976">
    <property type="term" value="F:transcription cis-regulatory region binding"/>
    <property type="evidence" value="ECO:0007669"/>
    <property type="project" value="TreeGrafter"/>
</dbReference>
<organism evidence="3">
    <name type="scientific">Onchocerca flexuosa</name>
    <dbReference type="NCBI Taxonomy" id="387005"/>
    <lineage>
        <taxon>Eukaryota</taxon>
        <taxon>Metazoa</taxon>
        <taxon>Ecdysozoa</taxon>
        <taxon>Nematoda</taxon>
        <taxon>Chromadorea</taxon>
        <taxon>Rhabditida</taxon>
        <taxon>Spirurina</taxon>
        <taxon>Spiruromorpha</taxon>
        <taxon>Filarioidea</taxon>
        <taxon>Onchocercidae</taxon>
        <taxon>Onchocerca</taxon>
    </lineage>
</organism>
<evidence type="ECO:0000313" key="2">
    <source>
        <dbReference type="Proteomes" id="UP000267606"/>
    </source>
</evidence>
<reference evidence="3" key="1">
    <citation type="submission" date="2016-06" db="UniProtKB">
        <authorList>
            <consortium name="WormBaseParasite"/>
        </authorList>
    </citation>
    <scope>IDENTIFICATION</scope>
</reference>
<dbReference type="InterPro" id="IPR037813">
    <property type="entry name" value="TAF2"/>
</dbReference>
<dbReference type="WBParaSite" id="OFLC_0000407701-mRNA-1">
    <property type="protein sequence ID" value="OFLC_0000407701-mRNA-1"/>
    <property type="gene ID" value="OFLC_0000407701"/>
</dbReference>
<evidence type="ECO:0000313" key="3">
    <source>
        <dbReference type="WBParaSite" id="OFLC_0000407701-mRNA-1"/>
    </source>
</evidence>
<dbReference type="GO" id="GO:0005669">
    <property type="term" value="C:transcription factor TFIID complex"/>
    <property type="evidence" value="ECO:0007669"/>
    <property type="project" value="InterPro"/>
</dbReference>
<dbReference type="EMBL" id="UZAJ01002963">
    <property type="protein sequence ID" value="VDO38797.1"/>
    <property type="molecule type" value="Genomic_DNA"/>
</dbReference>
<dbReference type="PANTHER" id="PTHR15137">
    <property type="entry name" value="TRANSCRIPTION INITIATION FACTOR TFIID"/>
    <property type="match status" value="1"/>
</dbReference>
<dbReference type="GO" id="GO:0003682">
    <property type="term" value="F:chromatin binding"/>
    <property type="evidence" value="ECO:0007669"/>
    <property type="project" value="TreeGrafter"/>
</dbReference>
<accession>A0A183H9B6</accession>
<evidence type="ECO:0000313" key="1">
    <source>
        <dbReference type="EMBL" id="VDO38797.1"/>
    </source>
</evidence>
<dbReference type="STRING" id="387005.A0A183H9B6"/>